<dbReference type="EC" id="3.1.26.4" evidence="3"/>
<dbReference type="GO" id="GO:0003676">
    <property type="term" value="F:nucleic acid binding"/>
    <property type="evidence" value="ECO:0007669"/>
    <property type="project" value="InterPro"/>
</dbReference>
<accession>A0A8H4U5Q0</accession>
<dbReference type="InterPro" id="IPR050092">
    <property type="entry name" value="RNase_H"/>
</dbReference>
<dbReference type="EMBL" id="JABEXW010000139">
    <property type="protein sequence ID" value="KAF4970034.1"/>
    <property type="molecule type" value="Genomic_DNA"/>
</dbReference>
<evidence type="ECO:0000256" key="1">
    <source>
        <dbReference type="ARBA" id="ARBA00000077"/>
    </source>
</evidence>
<evidence type="ECO:0000313" key="9">
    <source>
        <dbReference type="EMBL" id="KAF4970034.1"/>
    </source>
</evidence>
<proteinExistence type="inferred from homology"/>
<evidence type="ECO:0000256" key="3">
    <source>
        <dbReference type="ARBA" id="ARBA00012180"/>
    </source>
</evidence>
<dbReference type="GO" id="GO:0043137">
    <property type="term" value="P:DNA replication, removal of RNA primer"/>
    <property type="evidence" value="ECO:0007669"/>
    <property type="project" value="TreeGrafter"/>
</dbReference>
<dbReference type="InterPro" id="IPR002156">
    <property type="entry name" value="RNaseH_domain"/>
</dbReference>
<evidence type="ECO:0000256" key="7">
    <source>
        <dbReference type="ARBA" id="ARBA00022801"/>
    </source>
</evidence>
<gene>
    <name evidence="9" type="ORF">FSARC_2851</name>
</gene>
<dbReference type="Pfam" id="PF00075">
    <property type="entry name" value="RNase_H"/>
    <property type="match status" value="1"/>
</dbReference>
<comment type="catalytic activity">
    <reaction evidence="1">
        <text>Endonucleolytic cleavage to 5'-phosphomonoester.</text>
        <dbReference type="EC" id="3.1.26.4"/>
    </reaction>
</comment>
<comment type="caution">
    <text evidence="9">The sequence shown here is derived from an EMBL/GenBank/DDBJ whole genome shotgun (WGS) entry which is preliminary data.</text>
</comment>
<protein>
    <recommendedName>
        <fullName evidence="3">ribonuclease H</fullName>
        <ecNumber evidence="3">3.1.26.4</ecNumber>
    </recommendedName>
</protein>
<dbReference type="CDD" id="cd13934">
    <property type="entry name" value="RNase_H_Dikarya_like"/>
    <property type="match status" value="1"/>
</dbReference>
<evidence type="ECO:0000313" key="10">
    <source>
        <dbReference type="Proteomes" id="UP000622797"/>
    </source>
</evidence>
<keyword evidence="7" id="KW-0378">Hydrolase</keyword>
<evidence type="ECO:0000259" key="8">
    <source>
        <dbReference type="PROSITE" id="PS50879"/>
    </source>
</evidence>
<dbReference type="OrthoDB" id="245563at2759"/>
<evidence type="ECO:0000256" key="6">
    <source>
        <dbReference type="ARBA" id="ARBA00022759"/>
    </source>
</evidence>
<evidence type="ECO:0000256" key="4">
    <source>
        <dbReference type="ARBA" id="ARBA00022722"/>
    </source>
</evidence>
<name>A0A8H4U5Q0_9HYPO</name>
<dbReference type="SUPFAM" id="SSF53098">
    <property type="entry name" value="Ribonuclease H-like"/>
    <property type="match status" value="1"/>
</dbReference>
<dbReference type="PANTHER" id="PTHR10642">
    <property type="entry name" value="RIBONUCLEASE H1"/>
    <property type="match status" value="1"/>
</dbReference>
<reference evidence="9" key="2">
    <citation type="submission" date="2020-05" db="EMBL/GenBank/DDBJ databases">
        <authorList>
            <person name="Kim H.-S."/>
            <person name="Proctor R.H."/>
            <person name="Brown D.W."/>
        </authorList>
    </citation>
    <scope>NUCLEOTIDE SEQUENCE</scope>
    <source>
        <strain evidence="9">NRRL 20472</strain>
    </source>
</reference>
<feature type="domain" description="RNase H type-1" evidence="8">
    <location>
        <begin position="315"/>
        <end position="471"/>
    </location>
</feature>
<evidence type="ECO:0000256" key="5">
    <source>
        <dbReference type="ARBA" id="ARBA00022723"/>
    </source>
</evidence>
<dbReference type="InterPro" id="IPR012337">
    <property type="entry name" value="RNaseH-like_sf"/>
</dbReference>
<dbReference type="PROSITE" id="PS50879">
    <property type="entry name" value="RNASE_H_1"/>
    <property type="match status" value="1"/>
</dbReference>
<dbReference type="GO" id="GO:0004523">
    <property type="term" value="F:RNA-DNA hybrid ribonuclease activity"/>
    <property type="evidence" value="ECO:0007669"/>
    <property type="project" value="UniProtKB-EC"/>
</dbReference>
<dbReference type="PANTHER" id="PTHR10642:SF26">
    <property type="entry name" value="RIBONUCLEASE H1"/>
    <property type="match status" value="1"/>
</dbReference>
<dbReference type="AlphaFoldDB" id="A0A8H4U5Q0"/>
<keyword evidence="4" id="KW-0540">Nuclease</keyword>
<comment type="similarity">
    <text evidence="2">Belongs to the RNase H family.</text>
</comment>
<organism evidence="9 10">
    <name type="scientific">Fusarium sarcochroum</name>
    <dbReference type="NCBI Taxonomy" id="1208366"/>
    <lineage>
        <taxon>Eukaryota</taxon>
        <taxon>Fungi</taxon>
        <taxon>Dikarya</taxon>
        <taxon>Ascomycota</taxon>
        <taxon>Pezizomycotina</taxon>
        <taxon>Sordariomycetes</taxon>
        <taxon>Hypocreomycetidae</taxon>
        <taxon>Hypocreales</taxon>
        <taxon>Nectriaceae</taxon>
        <taxon>Fusarium</taxon>
        <taxon>Fusarium lateritium species complex</taxon>
    </lineage>
</organism>
<dbReference type="Proteomes" id="UP000622797">
    <property type="component" value="Unassembled WGS sequence"/>
</dbReference>
<dbReference type="InterPro" id="IPR036397">
    <property type="entry name" value="RNaseH_sf"/>
</dbReference>
<reference evidence="9" key="1">
    <citation type="journal article" date="2020" name="BMC Genomics">
        <title>Correction to: Identification and distribution of gene clusters required for synthesis of sphingolipid metabolism inhibitors in diverse species of the filamentous fungus Fusarium.</title>
        <authorList>
            <person name="Kim H.S."/>
            <person name="Lohmar J.M."/>
            <person name="Busman M."/>
            <person name="Brown D.W."/>
            <person name="Naumann T.A."/>
            <person name="Divon H.H."/>
            <person name="Lysoe E."/>
            <person name="Uhlig S."/>
            <person name="Proctor R.H."/>
        </authorList>
    </citation>
    <scope>NUCLEOTIDE SEQUENCE</scope>
    <source>
        <strain evidence="9">NRRL 20472</strain>
    </source>
</reference>
<keyword evidence="5" id="KW-0479">Metal-binding</keyword>
<evidence type="ECO:0000256" key="2">
    <source>
        <dbReference type="ARBA" id="ARBA00005300"/>
    </source>
</evidence>
<dbReference type="GO" id="GO:0046872">
    <property type="term" value="F:metal ion binding"/>
    <property type="evidence" value="ECO:0007669"/>
    <property type="project" value="UniProtKB-KW"/>
</dbReference>
<keyword evidence="10" id="KW-1185">Reference proteome</keyword>
<dbReference type="Gene3D" id="3.30.420.10">
    <property type="entry name" value="Ribonuclease H-like superfamily/Ribonuclease H"/>
    <property type="match status" value="1"/>
</dbReference>
<keyword evidence="6" id="KW-0255">Endonuclease</keyword>
<sequence length="471" mass="52712">MDRRDMSSRFAAANALLEKGTRTAAGTALKHLNEMIREDRRDPLGLRDLIPHVLLQLDREQECYDCIKWWVKTSDQDSNNSKLPFWSIHGANACEPLRKLTSSISSLGLGQLVALTLLKLRLYLDFTAIESSLEEMGFSDEDPDIDRPVGKIAKMKTRSNDLGLAEELAEAMKSQYLELCRVVNDANPYFWDALVDDEPCSPPDYYSPGSREEAELVLYQCQRAWQESEDAILMIGADTASLTRVYEDSTKSRNKNQAQSKVQDEVNAKLEKRRGTGLAFPSRIKNSVPVSVKLEEFAPTPKNNNQSVRFVCCNDPRKVLVYTDGACTNNGQPEPRAGWAVVFGTPGDEHRGCVSGRLEERGPFGDNSIATSNRAELRAVIAALRLCNWRAKCFDEIVIATDSTYVIDGATSWAKGWVRNGWKLRSGGVVKNKDLWELLLGEVERWQTHGLRVGLLKIPRELNTDADAVAK</sequence>